<dbReference type="SUPFAM" id="SSF52540">
    <property type="entry name" value="P-loop containing nucleoside triphosphate hydrolases"/>
    <property type="match status" value="1"/>
</dbReference>
<dbReference type="Proteomes" id="UP000185221">
    <property type="component" value="Unassembled WGS sequence"/>
</dbReference>
<evidence type="ECO:0000259" key="1">
    <source>
        <dbReference type="Pfam" id="PF13086"/>
    </source>
</evidence>
<evidence type="ECO:0000313" key="4">
    <source>
        <dbReference type="Proteomes" id="UP000185221"/>
    </source>
</evidence>
<dbReference type="RefSeq" id="WP_074223451.1">
    <property type="nucleotide sequence ID" value="NZ_FSRC01000001.1"/>
</dbReference>
<keyword evidence="3" id="KW-0067">ATP-binding</keyword>
<dbReference type="PANTHER" id="PTHR10887">
    <property type="entry name" value="DNA2/NAM7 HELICASE FAMILY"/>
    <property type="match status" value="1"/>
</dbReference>
<dbReference type="CDD" id="cd18808">
    <property type="entry name" value="SF1_C_Upf1"/>
    <property type="match status" value="1"/>
</dbReference>
<dbReference type="STRING" id="226505.SAMN05444394_0722"/>
<dbReference type="OrthoDB" id="9757917at2"/>
<dbReference type="InterPro" id="IPR027417">
    <property type="entry name" value="P-loop_NTPase"/>
</dbReference>
<evidence type="ECO:0000259" key="2">
    <source>
        <dbReference type="Pfam" id="PF13087"/>
    </source>
</evidence>
<dbReference type="InterPro" id="IPR041677">
    <property type="entry name" value="DNA2/NAM7_AAA_11"/>
</dbReference>
<dbReference type="GO" id="GO:0004386">
    <property type="term" value="F:helicase activity"/>
    <property type="evidence" value="ECO:0007669"/>
    <property type="project" value="UniProtKB-KW"/>
</dbReference>
<evidence type="ECO:0000313" key="3">
    <source>
        <dbReference type="EMBL" id="SIN68632.1"/>
    </source>
</evidence>
<keyword evidence="3" id="KW-0378">Hydrolase</keyword>
<gene>
    <name evidence="3" type="ORF">SAMN05444394_0722</name>
</gene>
<dbReference type="Pfam" id="PF13086">
    <property type="entry name" value="AAA_11"/>
    <property type="match status" value="2"/>
</dbReference>
<dbReference type="Pfam" id="PF13195">
    <property type="entry name" value="DUF4011"/>
    <property type="match status" value="1"/>
</dbReference>
<dbReference type="EMBL" id="FSRC01000001">
    <property type="protein sequence ID" value="SIN68632.1"/>
    <property type="molecule type" value="Genomic_DNA"/>
</dbReference>
<accession>A0A1N6DCW3</accession>
<feature type="domain" description="DNA2/NAM7 helicase helicase" evidence="1">
    <location>
        <begin position="287"/>
        <end position="402"/>
    </location>
</feature>
<keyword evidence="3" id="KW-0547">Nucleotide-binding</keyword>
<sequence length="1297" mass="150458">MGESIFQNYLNRLTDLSSKNKSLYIPKVEGSGFLDLQEFDFLNGEPAFEIIRKAIQGKKSIFLIPIADPRQTSSNQLSKALSKLQFRDQLTQEETGEHTLAIAWLFVEGKMMNGQVLRAPLLMHPVAIRKEKEQWNLCIQGEWQINPAFLLAYQLAYQHELDVEKLEEQLNSLSKDPMEFRTGLSKLIQDTFSIQLHSALFEDKIHFFPNSQKSLDQDQFKDGKISLKPYALLGQYGQKESFLFKEYEYLLEHYGNHDLEQVFQEFFALDAELPDPKESNLFPVFPLDSSQEQVLHSVRKGKSLVVEGPPGTGKSQLIANLVSDYISRGKKVLVVSQKRAALDVVYERMHKAGFGEFLALVHDYRADQKELFAKIKKQIDSIEQYQELNRGIDSMHLEREISLRSKMIESLSSKFEDLRESLLDSTQAGLPIKAMYLMSGGSSSPRLLHDAGLLQLNWEEANEFKSEFRIFKSYSEKFTSTFWKHRNSFAHVDSQHFASVQEILVSLDNFYTENIPEHSDQTSWEGVLKYMLENDAISDKLEEVIQGFDQLGNPSLALELMLFPKRKKELKKIQEWTKLSKNRLDSLSLNLPENLPAVMEESVMLKEKLQHWKDRWMLYFAKGKYPNIAAWLDQNGLKFNLQNLRVLLNELDQLADMASEITALPSFSTLNLSLESLEKHQKELNELLYWEELWINIPVLESFHNWRKFEKKPEELSIFLKQVQRKVHSFEKQMMSWKMYFSPWQIGEILFRKQKVPHANLFQELSELKAFDQFLENWELSKRKIAENLQREYPKVDTEFQVEVFENAWYSSWISEIEKRNPVLAEAGGMKLFHQMQELKTAILEKRAMAKDVAMLRLREHMSSGLEFNRLGNRVTYRELAHQVNKKRQKWPVRKVISELGEEVFRVLPCWLASPETVSAVFPTQDISQGIFDLVIFDEASQCQVERGLPAMLRGKQVVIAGDSKQLKPSDFYQVKWDSEEEGVAFESESLLELAGYFFEKRQLKGHYRSTDPALIHFSNSHFYENQLETLPDYGTVRCKHAAFTWQKVEGIWENQINRQEAEAVLEKVKDVVLNYPEDTIGVVTGNYFQMELIREVLWSSGVQDKGIKVRNIENVQGDEFDQVILSLGYAHNREGRLVTNFGLLGKSGAENRLNVAISRARKKMHVISSLEPIDFRSSHLQNPGLSLLRSFLLFVQEQAKSPGVQAPEVQRVGFEVDWSLKKRLLKQDASFTDSVPSSVMDLIQQESDGQWKAILTDDQRFFNASSAKAAMTYHPILLEQKGWKWDWKWSREEFFK</sequence>
<dbReference type="Gene3D" id="3.40.50.300">
    <property type="entry name" value="P-loop containing nucleotide triphosphate hydrolases"/>
    <property type="match status" value="3"/>
</dbReference>
<proteinExistence type="predicted"/>
<dbReference type="InterPro" id="IPR025103">
    <property type="entry name" value="DUF4011"/>
</dbReference>
<keyword evidence="3" id="KW-0347">Helicase</keyword>
<reference evidence="4" key="1">
    <citation type="submission" date="2016-11" db="EMBL/GenBank/DDBJ databases">
        <authorList>
            <person name="Varghese N."/>
            <person name="Submissions S."/>
        </authorList>
    </citation>
    <scope>NUCLEOTIDE SEQUENCE [LARGE SCALE GENOMIC DNA]</scope>
    <source>
        <strain evidence="4">DSM 15292</strain>
    </source>
</reference>
<keyword evidence="4" id="KW-1185">Reference proteome</keyword>
<organism evidence="3 4">
    <name type="scientific">Algoriphagus halophilus</name>
    <dbReference type="NCBI Taxonomy" id="226505"/>
    <lineage>
        <taxon>Bacteria</taxon>
        <taxon>Pseudomonadati</taxon>
        <taxon>Bacteroidota</taxon>
        <taxon>Cytophagia</taxon>
        <taxon>Cytophagales</taxon>
        <taxon>Cyclobacteriaceae</taxon>
        <taxon>Algoriphagus</taxon>
    </lineage>
</organism>
<dbReference type="InterPro" id="IPR045055">
    <property type="entry name" value="DNA2/NAM7-like"/>
</dbReference>
<dbReference type="InterPro" id="IPR041679">
    <property type="entry name" value="DNA2/NAM7-like_C"/>
</dbReference>
<feature type="domain" description="DNA2/NAM7 helicase-like C-terminal" evidence="2">
    <location>
        <begin position="1001"/>
        <end position="1170"/>
    </location>
</feature>
<dbReference type="InterPro" id="IPR047187">
    <property type="entry name" value="SF1_C_Upf1"/>
</dbReference>
<protein>
    <submittedName>
        <fullName evidence="3">Superfamily I DNA and/or RNA helicase</fullName>
    </submittedName>
</protein>
<dbReference type="Pfam" id="PF13087">
    <property type="entry name" value="AAA_12"/>
    <property type="match status" value="1"/>
</dbReference>
<name>A0A1N6DCW3_9BACT</name>
<feature type="domain" description="DNA2/NAM7 helicase helicase" evidence="1">
    <location>
        <begin position="931"/>
        <end position="969"/>
    </location>
</feature>
<dbReference type="PANTHER" id="PTHR10887:SF495">
    <property type="entry name" value="HELICASE SENATAXIN ISOFORM X1-RELATED"/>
    <property type="match status" value="1"/>
</dbReference>